<accession>Q98GN4</accession>
<dbReference type="HOGENOM" id="CLU_1209014_0_0_5"/>
<name>Q98GN4_RHILO</name>
<protein>
    <submittedName>
        <fullName evidence="3">Mll3246 protein</fullName>
    </submittedName>
</protein>
<dbReference type="eggNOG" id="ENOG502ZBYM">
    <property type="taxonomic scope" value="Bacteria"/>
</dbReference>
<feature type="coiled-coil region" evidence="1">
    <location>
        <begin position="129"/>
        <end position="156"/>
    </location>
</feature>
<sequence length="229" mass="25832">MFKWKGKNMAKESSNSASSEKKADGNLIGNAEGNGLNFMGVQARESGGSGDAVGVDKIRDLLFGNQMQDYDRRFSKLEERVLQRFKDVESEAKRNLDMYETNAKKQVDSLAGQLRNEKDSRADADKEIDRNLREQNQALEKQVRALSDQLSALERDVADRINRNDHSLREEIKQKNEGVQMLIEKMFADLSNVKTDRNLLAGLFVEVAKCLNQDPVGSKSNSDRSWKAS</sequence>
<feature type="region of interest" description="Disordered" evidence="2">
    <location>
        <begin position="1"/>
        <end position="29"/>
    </location>
</feature>
<evidence type="ECO:0000256" key="1">
    <source>
        <dbReference type="SAM" id="Coils"/>
    </source>
</evidence>
<dbReference type="AlphaFoldDB" id="Q98GN4"/>
<dbReference type="Proteomes" id="UP000000552">
    <property type="component" value="Chromosome"/>
</dbReference>
<reference evidence="3 4" key="1">
    <citation type="journal article" date="2000" name="DNA Res.">
        <title>Complete genome structure of the nitrogen-fixing symbiotic bacterium Mesorhizobium loti.</title>
        <authorList>
            <person name="Kaneko T."/>
            <person name="Nakamura Y."/>
            <person name="Sato S."/>
            <person name="Asamizu E."/>
            <person name="Kato T."/>
            <person name="Sasamoto S."/>
            <person name="Watanabe A."/>
            <person name="Idesawa K."/>
            <person name="Ishikawa A."/>
            <person name="Kawashima K."/>
            <person name="Kimura T."/>
            <person name="Kishida Y."/>
            <person name="Kiyokawa C."/>
            <person name="Kohara M."/>
            <person name="Matsumoto M."/>
            <person name="Matsuno A."/>
            <person name="Mochizuki Y."/>
            <person name="Nakayama S."/>
            <person name="Nakazaki N."/>
            <person name="Shimpo S."/>
            <person name="Sugimoto M."/>
            <person name="Takeuchi C."/>
            <person name="Yamada M."/>
            <person name="Tabata S."/>
        </authorList>
    </citation>
    <scope>NUCLEOTIDE SEQUENCE [LARGE SCALE GENOMIC DNA]</scope>
    <source>
        <strain evidence="4">LMG 29417 / CECT 9101 / MAFF 303099</strain>
    </source>
</reference>
<dbReference type="KEGG" id="mlo:mll3246"/>
<proteinExistence type="predicted"/>
<evidence type="ECO:0000313" key="3">
    <source>
        <dbReference type="EMBL" id="BAB50182.1"/>
    </source>
</evidence>
<evidence type="ECO:0000313" key="4">
    <source>
        <dbReference type="Proteomes" id="UP000000552"/>
    </source>
</evidence>
<dbReference type="EMBL" id="BA000012">
    <property type="protein sequence ID" value="BAB50182.1"/>
    <property type="molecule type" value="Genomic_DNA"/>
</dbReference>
<evidence type="ECO:0000256" key="2">
    <source>
        <dbReference type="SAM" id="MobiDB-lite"/>
    </source>
</evidence>
<keyword evidence="1" id="KW-0175">Coiled coil</keyword>
<organism evidence="3 4">
    <name type="scientific">Mesorhizobium japonicum (strain LMG 29417 / CECT 9101 / MAFF 303099)</name>
    <name type="common">Mesorhizobium loti (strain MAFF 303099)</name>
    <dbReference type="NCBI Taxonomy" id="266835"/>
    <lineage>
        <taxon>Bacteria</taxon>
        <taxon>Pseudomonadati</taxon>
        <taxon>Pseudomonadota</taxon>
        <taxon>Alphaproteobacteria</taxon>
        <taxon>Hyphomicrobiales</taxon>
        <taxon>Phyllobacteriaceae</taxon>
        <taxon>Mesorhizobium</taxon>
    </lineage>
</organism>
<gene>
    <name evidence="3" type="ordered locus">mll3246</name>
</gene>